<keyword evidence="2" id="KW-1185">Reference proteome</keyword>
<dbReference type="AlphaFoldDB" id="A0A1R1XXT6"/>
<comment type="caution">
    <text evidence="1">The sequence shown here is derived from an EMBL/GenBank/DDBJ whole genome shotgun (WGS) entry which is preliminary data.</text>
</comment>
<gene>
    <name evidence="1" type="ORF">AYI69_g6642</name>
</gene>
<proteinExistence type="predicted"/>
<evidence type="ECO:0000313" key="2">
    <source>
        <dbReference type="Proteomes" id="UP000187429"/>
    </source>
</evidence>
<accession>A0A1R1XXT6</accession>
<reference evidence="2" key="1">
    <citation type="submission" date="2017-01" db="EMBL/GenBank/DDBJ databases">
        <authorList>
            <person name="Wang Y."/>
            <person name="White M."/>
            <person name="Kvist S."/>
            <person name="Moncalvo J.-M."/>
        </authorList>
    </citation>
    <scope>NUCLEOTIDE SEQUENCE [LARGE SCALE GENOMIC DNA]</scope>
    <source>
        <strain evidence="2">ID-206-W2</strain>
    </source>
</reference>
<dbReference type="Proteomes" id="UP000187429">
    <property type="component" value="Unassembled WGS sequence"/>
</dbReference>
<organism evidence="1 2">
    <name type="scientific">Smittium culicis</name>
    <dbReference type="NCBI Taxonomy" id="133412"/>
    <lineage>
        <taxon>Eukaryota</taxon>
        <taxon>Fungi</taxon>
        <taxon>Fungi incertae sedis</taxon>
        <taxon>Zoopagomycota</taxon>
        <taxon>Kickxellomycotina</taxon>
        <taxon>Harpellomycetes</taxon>
        <taxon>Harpellales</taxon>
        <taxon>Legeriomycetaceae</taxon>
        <taxon>Smittium</taxon>
    </lineage>
</organism>
<sequence length="65" mass="7155">MNPSTEFMFKDIDDSNELMASRGVAWSLGSMLIARCKPQNRKKVTIPSNNASIISPPASPYLVID</sequence>
<feature type="non-terminal residue" evidence="1">
    <location>
        <position position="65"/>
    </location>
</feature>
<evidence type="ECO:0000313" key="1">
    <source>
        <dbReference type="EMBL" id="OMJ19379.1"/>
    </source>
</evidence>
<dbReference type="EMBL" id="LSSM01003026">
    <property type="protein sequence ID" value="OMJ19379.1"/>
    <property type="molecule type" value="Genomic_DNA"/>
</dbReference>
<protein>
    <submittedName>
        <fullName evidence="1">Uncharacterized protein</fullName>
    </submittedName>
</protein>
<name>A0A1R1XXT6_9FUNG</name>